<comment type="caution">
    <text evidence="8">The sequence shown here is derived from an EMBL/GenBank/DDBJ whole genome shotgun (WGS) entry which is preliminary data.</text>
</comment>
<dbReference type="InterPro" id="IPR027417">
    <property type="entry name" value="P-loop_NTPase"/>
</dbReference>
<evidence type="ECO:0000256" key="2">
    <source>
        <dbReference type="ARBA" id="ARBA00022448"/>
    </source>
</evidence>
<protein>
    <submittedName>
        <fullName evidence="8">ABC transporter ATP-binding protein</fullName>
    </submittedName>
</protein>
<keyword evidence="9" id="KW-1185">Reference proteome</keyword>
<dbReference type="OrthoDB" id="5116176at2"/>
<evidence type="ECO:0000313" key="8">
    <source>
        <dbReference type="EMBL" id="TMR32915.1"/>
    </source>
</evidence>
<reference evidence="8 9" key="1">
    <citation type="submission" date="2019-05" db="EMBL/GenBank/DDBJ databases">
        <title>Draft genome sequence of Nonomuraea zeae DSM 100528.</title>
        <authorList>
            <person name="Saricaoglu S."/>
            <person name="Isik K."/>
        </authorList>
    </citation>
    <scope>NUCLEOTIDE SEQUENCE [LARGE SCALE GENOMIC DNA]</scope>
    <source>
        <strain evidence="8 9">DSM 100528</strain>
    </source>
</reference>
<dbReference type="PROSITE" id="PS50893">
    <property type="entry name" value="ABC_TRANSPORTER_2"/>
    <property type="match status" value="1"/>
</dbReference>
<name>A0A5S4GJ01_9ACTN</name>
<keyword evidence="2" id="KW-0813">Transport</keyword>
<evidence type="ECO:0000256" key="6">
    <source>
        <dbReference type="SAM" id="MobiDB-lite"/>
    </source>
</evidence>
<feature type="region of interest" description="Disordered" evidence="6">
    <location>
        <begin position="1"/>
        <end position="30"/>
    </location>
</feature>
<evidence type="ECO:0000256" key="4">
    <source>
        <dbReference type="ARBA" id="ARBA00022840"/>
    </source>
</evidence>
<dbReference type="GO" id="GO:0005524">
    <property type="term" value="F:ATP binding"/>
    <property type="evidence" value="ECO:0007669"/>
    <property type="project" value="UniProtKB-KW"/>
</dbReference>
<dbReference type="InterPro" id="IPR003593">
    <property type="entry name" value="AAA+_ATPase"/>
</dbReference>
<keyword evidence="4 8" id="KW-0067">ATP-binding</keyword>
<dbReference type="Pfam" id="PF00005">
    <property type="entry name" value="ABC_tran"/>
    <property type="match status" value="1"/>
</dbReference>
<evidence type="ECO:0000256" key="3">
    <source>
        <dbReference type="ARBA" id="ARBA00022741"/>
    </source>
</evidence>
<dbReference type="InterPro" id="IPR003439">
    <property type="entry name" value="ABC_transporter-like_ATP-bd"/>
</dbReference>
<evidence type="ECO:0000259" key="7">
    <source>
        <dbReference type="PROSITE" id="PS50893"/>
    </source>
</evidence>
<evidence type="ECO:0000256" key="5">
    <source>
        <dbReference type="ARBA" id="ARBA00023251"/>
    </source>
</evidence>
<sequence>MERARRDHRGVTAFRTEKEENKVQHSGAARTTGTEVAAFRLVGLHKTFGTHTAVDHADLTVAPGSFYGLVGPNGAGKTTMLSMAVGLQRPDEGSASVHGVDVWQEPLAARRLMGVLPDGLAMPERLTGRELLTYLGQLHGLDAAEAARRTGELLAVMELDGSAERTLVVDYSTGMRKKIGLATALLHGPRLLVLDEPFEAVDPVSAATIKKILKRFVAGGGSVLISSHVMALVEQLCDTVAVMAKGRVVAEGPLDEVRGGRSLEETFVDLVGVEIGGGEGLSWLAS</sequence>
<evidence type="ECO:0000256" key="1">
    <source>
        <dbReference type="ARBA" id="ARBA00004202"/>
    </source>
</evidence>
<proteinExistence type="predicted"/>
<dbReference type="EMBL" id="VCKX01000063">
    <property type="protein sequence ID" value="TMR32915.1"/>
    <property type="molecule type" value="Genomic_DNA"/>
</dbReference>
<dbReference type="GO" id="GO:0016887">
    <property type="term" value="F:ATP hydrolysis activity"/>
    <property type="evidence" value="ECO:0007669"/>
    <property type="project" value="InterPro"/>
</dbReference>
<organism evidence="8 9">
    <name type="scientific">Nonomuraea zeae</name>
    <dbReference type="NCBI Taxonomy" id="1642303"/>
    <lineage>
        <taxon>Bacteria</taxon>
        <taxon>Bacillati</taxon>
        <taxon>Actinomycetota</taxon>
        <taxon>Actinomycetes</taxon>
        <taxon>Streptosporangiales</taxon>
        <taxon>Streptosporangiaceae</taxon>
        <taxon>Nonomuraea</taxon>
    </lineage>
</organism>
<gene>
    <name evidence="8" type="ORF">ETD85_21510</name>
</gene>
<dbReference type="PANTHER" id="PTHR42711:SF19">
    <property type="entry name" value="DOXORUBICIN RESISTANCE ATP-BINDING PROTEIN DRRA"/>
    <property type="match status" value="1"/>
</dbReference>
<keyword evidence="5" id="KW-0046">Antibiotic resistance</keyword>
<feature type="domain" description="ABC transporter" evidence="7">
    <location>
        <begin position="39"/>
        <end position="270"/>
    </location>
</feature>
<dbReference type="PANTHER" id="PTHR42711">
    <property type="entry name" value="ABC TRANSPORTER ATP-BINDING PROTEIN"/>
    <property type="match status" value="1"/>
</dbReference>
<dbReference type="GO" id="GO:0005886">
    <property type="term" value="C:plasma membrane"/>
    <property type="evidence" value="ECO:0007669"/>
    <property type="project" value="UniProtKB-SubCell"/>
</dbReference>
<comment type="subcellular location">
    <subcellularLocation>
        <location evidence="1">Cell membrane</location>
        <topology evidence="1">Peripheral membrane protein</topology>
    </subcellularLocation>
</comment>
<dbReference type="InterPro" id="IPR050763">
    <property type="entry name" value="ABC_transporter_ATP-binding"/>
</dbReference>
<evidence type="ECO:0000313" key="9">
    <source>
        <dbReference type="Proteomes" id="UP000306628"/>
    </source>
</evidence>
<dbReference type="SMART" id="SM00382">
    <property type="entry name" value="AAA"/>
    <property type="match status" value="1"/>
</dbReference>
<dbReference type="Gene3D" id="3.40.50.300">
    <property type="entry name" value="P-loop containing nucleotide triphosphate hydrolases"/>
    <property type="match status" value="1"/>
</dbReference>
<accession>A0A5S4GJ01</accession>
<dbReference type="CDD" id="cd03230">
    <property type="entry name" value="ABC_DR_subfamily_A"/>
    <property type="match status" value="1"/>
</dbReference>
<dbReference type="GO" id="GO:0046677">
    <property type="term" value="P:response to antibiotic"/>
    <property type="evidence" value="ECO:0007669"/>
    <property type="project" value="UniProtKB-KW"/>
</dbReference>
<keyword evidence="3" id="KW-0547">Nucleotide-binding</keyword>
<dbReference type="AlphaFoldDB" id="A0A5S4GJ01"/>
<dbReference type="Proteomes" id="UP000306628">
    <property type="component" value="Unassembled WGS sequence"/>
</dbReference>
<dbReference type="SUPFAM" id="SSF52540">
    <property type="entry name" value="P-loop containing nucleoside triphosphate hydrolases"/>
    <property type="match status" value="1"/>
</dbReference>